<dbReference type="InterPro" id="IPR050313">
    <property type="entry name" value="Carb_Metab_HTH_regulators"/>
</dbReference>
<keyword evidence="3" id="KW-0805">Transcription regulation</keyword>
<keyword evidence="9" id="KW-1185">Reference proteome</keyword>
<organism evidence="8 9">
    <name type="scientific">Arachnia propionica</name>
    <dbReference type="NCBI Taxonomy" id="1750"/>
    <lineage>
        <taxon>Bacteria</taxon>
        <taxon>Bacillati</taxon>
        <taxon>Actinomycetota</taxon>
        <taxon>Actinomycetes</taxon>
        <taxon>Propionibacteriales</taxon>
        <taxon>Propionibacteriaceae</taxon>
        <taxon>Arachnia</taxon>
    </lineage>
</organism>
<dbReference type="PROSITE" id="PS51000">
    <property type="entry name" value="HTH_DEOR_2"/>
    <property type="match status" value="1"/>
</dbReference>
<dbReference type="Pfam" id="PF08220">
    <property type="entry name" value="HTH_DeoR"/>
    <property type="match status" value="1"/>
</dbReference>
<reference evidence="8 9" key="1">
    <citation type="submission" date="2018-12" db="EMBL/GenBank/DDBJ databases">
        <authorList>
            <consortium name="Pathogen Informatics"/>
        </authorList>
    </citation>
    <scope>NUCLEOTIDE SEQUENCE [LARGE SCALE GENOMIC DNA]</scope>
    <source>
        <strain evidence="8 9">NCTC12967</strain>
    </source>
</reference>
<dbReference type="InterPro" id="IPR001034">
    <property type="entry name" value="DeoR_HTH"/>
</dbReference>
<evidence type="ECO:0000256" key="5">
    <source>
        <dbReference type="ARBA" id="ARBA00024937"/>
    </source>
</evidence>
<dbReference type="Proteomes" id="UP000677180">
    <property type="component" value="Chromosome"/>
</dbReference>
<dbReference type="PANTHER" id="PTHR30363">
    <property type="entry name" value="HTH-TYPE TRANSCRIPTIONAL REGULATOR SRLR-RELATED"/>
    <property type="match status" value="1"/>
</dbReference>
<gene>
    <name evidence="8" type="primary">glcR_2</name>
    <name evidence="7" type="ORF">J5A53_09740</name>
    <name evidence="8" type="ORF">NCTC12967_01163</name>
</gene>
<comment type="function">
    <text evidence="5">Repressor of the lactose catabolism operon. Galactose-6-phosphate is the inducer.</text>
</comment>
<protein>
    <recommendedName>
        <fullName evidence="1">Lactose phosphotransferase system repressor</fullName>
    </recommendedName>
</protein>
<dbReference type="OMA" id="LYKHSMV"/>
<evidence type="ECO:0000256" key="3">
    <source>
        <dbReference type="ARBA" id="ARBA00023015"/>
    </source>
</evidence>
<evidence type="ECO:0000313" key="8">
    <source>
        <dbReference type="EMBL" id="VEH69883.1"/>
    </source>
</evidence>
<dbReference type="AlphaFoldDB" id="A0A3N4D8G5"/>
<keyword evidence="4" id="KW-0804">Transcription</keyword>
<dbReference type="Pfam" id="PF00455">
    <property type="entry name" value="DeoRC"/>
    <property type="match status" value="1"/>
</dbReference>
<keyword evidence="2" id="KW-0678">Repressor</keyword>
<dbReference type="PRINTS" id="PR00037">
    <property type="entry name" value="HTHLACR"/>
</dbReference>
<reference evidence="7" key="2">
    <citation type="submission" date="2021-03" db="EMBL/GenBank/DDBJ databases">
        <title>Human Oral Microbial Genomes.</title>
        <authorList>
            <person name="Johnston C.D."/>
            <person name="Chen T."/>
            <person name="Dewhirst F.E."/>
        </authorList>
    </citation>
    <scope>NUCLEOTIDE SEQUENCE</scope>
    <source>
        <strain evidence="7">F0714</strain>
    </source>
</reference>
<dbReference type="Proteomes" id="UP000273044">
    <property type="component" value="Chromosome"/>
</dbReference>
<dbReference type="EMBL" id="LR134406">
    <property type="protein sequence ID" value="VEH69883.1"/>
    <property type="molecule type" value="Genomic_DNA"/>
</dbReference>
<evidence type="ECO:0000256" key="2">
    <source>
        <dbReference type="ARBA" id="ARBA00022491"/>
    </source>
</evidence>
<feature type="domain" description="HTH deoR-type" evidence="6">
    <location>
        <begin position="13"/>
        <end position="68"/>
    </location>
</feature>
<dbReference type="SUPFAM" id="SSF46785">
    <property type="entry name" value="Winged helix' DNA-binding domain"/>
    <property type="match status" value="1"/>
</dbReference>
<dbReference type="SUPFAM" id="SSF100950">
    <property type="entry name" value="NagB/RpiA/CoA transferase-like"/>
    <property type="match status" value="1"/>
</dbReference>
<proteinExistence type="predicted"/>
<dbReference type="InterPro" id="IPR036388">
    <property type="entry name" value="WH-like_DNA-bd_sf"/>
</dbReference>
<dbReference type="GO" id="GO:0003700">
    <property type="term" value="F:DNA-binding transcription factor activity"/>
    <property type="evidence" value="ECO:0007669"/>
    <property type="project" value="InterPro"/>
</dbReference>
<evidence type="ECO:0000313" key="7">
    <source>
        <dbReference type="EMBL" id="QUC10091.1"/>
    </source>
</evidence>
<evidence type="ECO:0000256" key="4">
    <source>
        <dbReference type="ARBA" id="ARBA00023163"/>
    </source>
</evidence>
<name>A0A3N4D8G5_9ACTN</name>
<evidence type="ECO:0000313" key="9">
    <source>
        <dbReference type="Proteomes" id="UP000273044"/>
    </source>
</evidence>
<accession>A0A3N4D8G5</accession>
<dbReference type="Gene3D" id="1.10.10.10">
    <property type="entry name" value="Winged helix-like DNA-binding domain superfamily/Winged helix DNA-binding domain"/>
    <property type="match status" value="1"/>
</dbReference>
<evidence type="ECO:0000259" key="6">
    <source>
        <dbReference type="PROSITE" id="PS51000"/>
    </source>
</evidence>
<dbReference type="EMBL" id="CP072385">
    <property type="protein sequence ID" value="QUC10091.1"/>
    <property type="molecule type" value="Genomic_DNA"/>
</dbReference>
<dbReference type="SMART" id="SM01134">
    <property type="entry name" value="DeoRC"/>
    <property type="match status" value="1"/>
</dbReference>
<dbReference type="Gene3D" id="3.40.50.1360">
    <property type="match status" value="1"/>
</dbReference>
<dbReference type="RefSeq" id="WP_014846272.1">
    <property type="nucleotide sequence ID" value="NZ_CAUVFX010000004.1"/>
</dbReference>
<dbReference type="OrthoDB" id="7688673at2"/>
<evidence type="ECO:0000256" key="1">
    <source>
        <dbReference type="ARBA" id="ARBA00021390"/>
    </source>
</evidence>
<dbReference type="InterPro" id="IPR036390">
    <property type="entry name" value="WH_DNA-bd_sf"/>
</dbReference>
<sequence>MNATAPTSRIRYAAERQEAIVDAAHAQGRVDVTEISERLGVTPETVRRDLTVLEQRGLVRRVHGGALPVAQTDREPSILQRLGVGAGEKQRIAERALAELPGQGTILLDSGTTTLALARLLTNDLGLAVVTNSVAIAAVLSDHSDLQLHLLGGQVRTRTGAAVGSWVERALSGTCIDVAFLGTNGFSLDRGMTTPDLAEADAKRAMVAASRRRIVLADASKAGLSHFQRFADVEEVSLLITDSRLDDETTEAFDNAGMEVARA</sequence>
<dbReference type="GeneID" id="64406642"/>
<dbReference type="InterPro" id="IPR014036">
    <property type="entry name" value="DeoR-like_C"/>
</dbReference>
<dbReference type="SMART" id="SM00420">
    <property type="entry name" value="HTH_DEOR"/>
    <property type="match status" value="1"/>
</dbReference>
<dbReference type="InterPro" id="IPR037171">
    <property type="entry name" value="NagB/RpiA_transferase-like"/>
</dbReference>
<dbReference type="PANTHER" id="PTHR30363:SF4">
    <property type="entry name" value="GLYCEROL-3-PHOSPHATE REGULON REPRESSOR"/>
    <property type="match status" value="1"/>
</dbReference>